<dbReference type="GO" id="GO:0003677">
    <property type="term" value="F:DNA binding"/>
    <property type="evidence" value="ECO:0007669"/>
    <property type="project" value="UniProtKB-KW"/>
</dbReference>
<comment type="subcellular location">
    <subcellularLocation>
        <location evidence="1">Nucleus</location>
    </subcellularLocation>
</comment>
<organism evidence="8 9">
    <name type="scientific">Ophiobolus disseminans</name>
    <dbReference type="NCBI Taxonomy" id="1469910"/>
    <lineage>
        <taxon>Eukaryota</taxon>
        <taxon>Fungi</taxon>
        <taxon>Dikarya</taxon>
        <taxon>Ascomycota</taxon>
        <taxon>Pezizomycotina</taxon>
        <taxon>Dothideomycetes</taxon>
        <taxon>Pleosporomycetidae</taxon>
        <taxon>Pleosporales</taxon>
        <taxon>Pleosporineae</taxon>
        <taxon>Phaeosphaeriaceae</taxon>
        <taxon>Ophiobolus</taxon>
    </lineage>
</organism>
<evidence type="ECO:0000256" key="1">
    <source>
        <dbReference type="ARBA" id="ARBA00004123"/>
    </source>
</evidence>
<dbReference type="Pfam" id="PF05460">
    <property type="entry name" value="ORC6"/>
    <property type="match status" value="1"/>
</dbReference>
<dbReference type="GO" id="GO:0006260">
    <property type="term" value="P:DNA replication"/>
    <property type="evidence" value="ECO:0007669"/>
    <property type="project" value="UniProtKB-KW"/>
</dbReference>
<evidence type="ECO:0000256" key="3">
    <source>
        <dbReference type="ARBA" id="ARBA00022705"/>
    </source>
</evidence>
<dbReference type="OrthoDB" id="5367324at2759"/>
<feature type="region of interest" description="Disordered" evidence="6">
    <location>
        <begin position="186"/>
        <end position="205"/>
    </location>
</feature>
<dbReference type="GO" id="GO:0005664">
    <property type="term" value="C:nuclear origin of replication recognition complex"/>
    <property type="evidence" value="ECO:0007669"/>
    <property type="project" value="InterPro"/>
</dbReference>
<feature type="region of interest" description="Disordered" evidence="6">
    <location>
        <begin position="97"/>
        <end position="138"/>
    </location>
</feature>
<gene>
    <name evidence="8" type="ORF">CC86DRAFT_337689</name>
</gene>
<evidence type="ECO:0000256" key="5">
    <source>
        <dbReference type="ARBA" id="ARBA00023242"/>
    </source>
</evidence>
<dbReference type="Proteomes" id="UP000799424">
    <property type="component" value="Unassembled WGS sequence"/>
</dbReference>
<keyword evidence="3" id="KW-0235">DNA replication</keyword>
<reference evidence="8" key="1">
    <citation type="journal article" date="2020" name="Stud. Mycol.">
        <title>101 Dothideomycetes genomes: a test case for predicting lifestyles and emergence of pathogens.</title>
        <authorList>
            <person name="Haridas S."/>
            <person name="Albert R."/>
            <person name="Binder M."/>
            <person name="Bloem J."/>
            <person name="Labutti K."/>
            <person name="Salamov A."/>
            <person name="Andreopoulos B."/>
            <person name="Baker S."/>
            <person name="Barry K."/>
            <person name="Bills G."/>
            <person name="Bluhm B."/>
            <person name="Cannon C."/>
            <person name="Castanera R."/>
            <person name="Culley D."/>
            <person name="Daum C."/>
            <person name="Ezra D."/>
            <person name="Gonzalez J."/>
            <person name="Henrissat B."/>
            <person name="Kuo A."/>
            <person name="Liang C."/>
            <person name="Lipzen A."/>
            <person name="Lutzoni F."/>
            <person name="Magnuson J."/>
            <person name="Mondo S."/>
            <person name="Nolan M."/>
            <person name="Ohm R."/>
            <person name="Pangilinan J."/>
            <person name="Park H.-J."/>
            <person name="Ramirez L."/>
            <person name="Alfaro M."/>
            <person name="Sun H."/>
            <person name="Tritt A."/>
            <person name="Yoshinaga Y."/>
            <person name="Zwiers L.-H."/>
            <person name="Turgeon B."/>
            <person name="Goodwin S."/>
            <person name="Spatafora J."/>
            <person name="Crous P."/>
            <person name="Grigoriev I."/>
        </authorList>
    </citation>
    <scope>NUCLEOTIDE SEQUENCE</scope>
    <source>
        <strain evidence="8">CBS 113818</strain>
    </source>
</reference>
<feature type="compositionally biased region" description="Low complexity" evidence="6">
    <location>
        <begin position="105"/>
        <end position="124"/>
    </location>
</feature>
<dbReference type="InterPro" id="IPR008721">
    <property type="entry name" value="ORC6_cyclin_first"/>
</dbReference>
<evidence type="ECO:0000256" key="2">
    <source>
        <dbReference type="ARBA" id="ARBA00010840"/>
    </source>
</evidence>
<name>A0A6A7AJ99_9PLEO</name>
<evidence type="ECO:0000256" key="6">
    <source>
        <dbReference type="SAM" id="MobiDB-lite"/>
    </source>
</evidence>
<protein>
    <recommendedName>
        <fullName evidence="7">ORC6 first cyclin-like domain-containing protein</fullName>
    </recommendedName>
</protein>
<evidence type="ECO:0000259" key="7">
    <source>
        <dbReference type="Pfam" id="PF05460"/>
    </source>
</evidence>
<dbReference type="EMBL" id="MU006216">
    <property type="protein sequence ID" value="KAF2832788.1"/>
    <property type="molecule type" value="Genomic_DNA"/>
</dbReference>
<evidence type="ECO:0000313" key="8">
    <source>
        <dbReference type="EMBL" id="KAF2832788.1"/>
    </source>
</evidence>
<feature type="domain" description="ORC6 first cyclin-like" evidence="7">
    <location>
        <begin position="10"/>
        <end position="94"/>
    </location>
</feature>
<sequence>MSRASVEQALTGLIPALNGPLPPELVELALSLLARSRSVAGSLKPDEEIARPYACAQLACERSKKRFNLPSIASRPPCPPRIYKKLYNYLSSALPASDASREPQTPSRKAASASASARTTPKTPLSGKRTPRSTRKLDGHVAEIPEWVMPAIRSLVKQFDYASAAPNVFTGVESILPLLARMSAATAESPSRRRQRNTTMSQTTAPTVSEARTFALIAVVFMYVFTKMNNVEVTPEQYGQWRETAVNTLLGLPAAKTITYDELSLETEELMPMARSEGWLQMEWFMNVTPAEDMDAMEGVELTGTNASRGESAAIVAKSGGSDYIGLGTMMQDATDYLGERQRQEYIEWKTRVMARVQEVQAT</sequence>
<proteinExistence type="inferred from homology"/>
<keyword evidence="5" id="KW-0539">Nucleus</keyword>
<evidence type="ECO:0000256" key="4">
    <source>
        <dbReference type="ARBA" id="ARBA00023125"/>
    </source>
</evidence>
<keyword evidence="9" id="KW-1185">Reference proteome</keyword>
<evidence type="ECO:0000313" key="9">
    <source>
        <dbReference type="Proteomes" id="UP000799424"/>
    </source>
</evidence>
<keyword evidence="4" id="KW-0238">DNA-binding</keyword>
<accession>A0A6A7AJ99</accession>
<comment type="similarity">
    <text evidence="2">Belongs to the ORC6 family.</text>
</comment>
<dbReference type="AlphaFoldDB" id="A0A6A7AJ99"/>